<dbReference type="SMART" id="SM00881">
    <property type="entry name" value="CoA_binding"/>
    <property type="match status" value="1"/>
</dbReference>
<dbReference type="Gene3D" id="3.40.50.720">
    <property type="entry name" value="NAD(P)-binding Rossmann-like Domain"/>
    <property type="match status" value="1"/>
</dbReference>
<proteinExistence type="predicted"/>
<organism evidence="2 3">
    <name type="scientific">Desulfovibrio ferrophilus</name>
    <dbReference type="NCBI Taxonomy" id="241368"/>
    <lineage>
        <taxon>Bacteria</taxon>
        <taxon>Pseudomonadati</taxon>
        <taxon>Thermodesulfobacteriota</taxon>
        <taxon>Desulfovibrionia</taxon>
        <taxon>Desulfovibrionales</taxon>
        <taxon>Desulfovibrionaceae</taxon>
        <taxon>Desulfovibrio</taxon>
    </lineage>
</organism>
<dbReference type="RefSeq" id="WP_126378299.1">
    <property type="nucleotide sequence ID" value="NZ_AP017378.1"/>
</dbReference>
<dbReference type="Pfam" id="PF13380">
    <property type="entry name" value="CoA_binding_2"/>
    <property type="match status" value="1"/>
</dbReference>
<dbReference type="PANTHER" id="PTHR33303:SF2">
    <property type="entry name" value="COA-BINDING DOMAIN-CONTAINING PROTEIN"/>
    <property type="match status" value="1"/>
</dbReference>
<feature type="domain" description="CoA-binding" evidence="1">
    <location>
        <begin position="10"/>
        <end position="105"/>
    </location>
</feature>
<dbReference type="InterPro" id="IPR036291">
    <property type="entry name" value="NAD(P)-bd_dom_sf"/>
</dbReference>
<dbReference type="OrthoDB" id="9804695at2"/>
<sequence length="136" mass="14978">MLFDDELKALLEKVKTIAILGAKDKPGQAVNTVGQYLINAGYNVIPVHPARTGVWGLPTFKTLADIPHPVDLVDVFRAPQFCPDHAREVTSLMPKPQCFWMQSGITSLEATELLQAQGITVIQDACTMVEHRRLLG</sequence>
<dbReference type="PANTHER" id="PTHR33303">
    <property type="entry name" value="CYTOPLASMIC PROTEIN-RELATED"/>
    <property type="match status" value="1"/>
</dbReference>
<evidence type="ECO:0000259" key="1">
    <source>
        <dbReference type="SMART" id="SM00881"/>
    </source>
</evidence>
<keyword evidence="3" id="KW-1185">Reference proteome</keyword>
<name>A0A2Z6AYL2_9BACT</name>
<accession>A0A2Z6AYL2</accession>
<dbReference type="InterPro" id="IPR003781">
    <property type="entry name" value="CoA-bd"/>
</dbReference>
<dbReference type="EMBL" id="AP017378">
    <property type="protein sequence ID" value="BBD08308.1"/>
    <property type="molecule type" value="Genomic_DNA"/>
</dbReference>
<evidence type="ECO:0000313" key="2">
    <source>
        <dbReference type="EMBL" id="BBD08308.1"/>
    </source>
</evidence>
<reference evidence="2 3" key="1">
    <citation type="journal article" date="2018" name="Sci. Adv.">
        <title>Multi-heme cytochromes provide a pathway for survival in energy-limited environments.</title>
        <authorList>
            <person name="Deng X."/>
            <person name="Dohmae N."/>
            <person name="Nealson K.H."/>
            <person name="Hashimoto K."/>
            <person name="Okamoto A."/>
        </authorList>
    </citation>
    <scope>NUCLEOTIDE SEQUENCE [LARGE SCALE GENOMIC DNA]</scope>
    <source>
        <strain evidence="2 3">IS5</strain>
    </source>
</reference>
<dbReference type="SUPFAM" id="SSF51735">
    <property type="entry name" value="NAD(P)-binding Rossmann-fold domains"/>
    <property type="match status" value="1"/>
</dbReference>
<dbReference type="AlphaFoldDB" id="A0A2Z6AYL2"/>
<dbReference type="Proteomes" id="UP000269883">
    <property type="component" value="Chromosome"/>
</dbReference>
<gene>
    <name evidence="2" type="ORF">DFE_1582</name>
</gene>
<protein>
    <submittedName>
        <fullName evidence="2">CoA-binding protein</fullName>
    </submittedName>
</protein>
<evidence type="ECO:0000313" key="3">
    <source>
        <dbReference type="Proteomes" id="UP000269883"/>
    </source>
</evidence>
<dbReference type="KEGG" id="dfl:DFE_1582"/>